<dbReference type="EMBL" id="FJXR01000001">
    <property type="protein sequence ID" value="CZU16250.1"/>
    <property type="molecule type" value="Genomic_DNA"/>
</dbReference>
<evidence type="ECO:0000313" key="2">
    <source>
        <dbReference type="EMBL" id="CZU16250.1"/>
    </source>
</evidence>
<feature type="transmembrane region" description="Helical" evidence="1">
    <location>
        <begin position="53"/>
        <end position="73"/>
    </location>
</feature>
<accession>A0A144A5Q3</accession>
<dbReference type="Proteomes" id="UP000076008">
    <property type="component" value="Unassembled WGS sequence"/>
</dbReference>
<organism evidence="2 3">
    <name type="scientific">Enterobacter cloacae</name>
    <dbReference type="NCBI Taxonomy" id="550"/>
    <lineage>
        <taxon>Bacteria</taxon>
        <taxon>Pseudomonadati</taxon>
        <taxon>Pseudomonadota</taxon>
        <taxon>Gammaproteobacteria</taxon>
        <taxon>Enterobacterales</taxon>
        <taxon>Enterobacteriaceae</taxon>
        <taxon>Enterobacter</taxon>
        <taxon>Enterobacter cloacae complex</taxon>
    </lineage>
</organism>
<evidence type="ECO:0000313" key="3">
    <source>
        <dbReference type="Proteomes" id="UP000076008"/>
    </source>
</evidence>
<sequence>MNAKKHVLTWVIETLMLFVIYSLVCYLMPDVLLYHLYTRHFGFVTELEWSESYTLFLFIFSFLLNGMLIYLWALRK</sequence>
<keyword evidence="1" id="KW-0812">Transmembrane</keyword>
<reference evidence="2 3" key="1">
    <citation type="submission" date="2016-03" db="EMBL/GenBank/DDBJ databases">
        <authorList>
            <consortium name="Pathogen Informatics"/>
        </authorList>
    </citation>
    <scope>NUCLEOTIDE SEQUENCE [LARGE SCALE GENOMIC DNA]</scope>
    <source>
        <strain evidence="3">e1252</strain>
    </source>
</reference>
<keyword evidence="1" id="KW-0472">Membrane</keyword>
<gene>
    <name evidence="2" type="ORF">SAMEA2273318_00018</name>
</gene>
<name>A0A144A5Q3_ENTCL</name>
<keyword evidence="1" id="KW-1133">Transmembrane helix</keyword>
<evidence type="ECO:0000256" key="1">
    <source>
        <dbReference type="SAM" id="Phobius"/>
    </source>
</evidence>
<dbReference type="AlphaFoldDB" id="A0A144A5Q3"/>
<feature type="transmembrane region" description="Helical" evidence="1">
    <location>
        <begin position="7"/>
        <end position="29"/>
    </location>
</feature>
<protein>
    <submittedName>
        <fullName evidence="2">Uncharacterized protein</fullName>
    </submittedName>
</protein>
<proteinExistence type="predicted"/>